<dbReference type="OrthoDB" id="3831379at2"/>
<accession>A0A418MS79</accession>
<dbReference type="AlphaFoldDB" id="A0A418MS79"/>
<keyword evidence="2" id="KW-1185">Reference proteome</keyword>
<dbReference type="EMBL" id="QXEC01000017">
    <property type="protein sequence ID" value="RIV36899.1"/>
    <property type="molecule type" value="Genomic_DNA"/>
</dbReference>
<gene>
    <name evidence="1" type="ORF">D2L64_18095</name>
</gene>
<dbReference type="RefSeq" id="WP_119578105.1">
    <property type="nucleotide sequence ID" value="NZ_QXEC01000017.1"/>
</dbReference>
<organism evidence="1 2">
    <name type="scientific">Micromonospora radicis</name>
    <dbReference type="NCBI Taxonomy" id="1894971"/>
    <lineage>
        <taxon>Bacteria</taxon>
        <taxon>Bacillati</taxon>
        <taxon>Actinomycetota</taxon>
        <taxon>Actinomycetes</taxon>
        <taxon>Micromonosporales</taxon>
        <taxon>Micromonosporaceae</taxon>
        <taxon>Micromonospora</taxon>
    </lineage>
</organism>
<protein>
    <submittedName>
        <fullName evidence="1">Uncharacterized protein</fullName>
    </submittedName>
</protein>
<evidence type="ECO:0000313" key="1">
    <source>
        <dbReference type="EMBL" id="RIV36899.1"/>
    </source>
</evidence>
<dbReference type="Proteomes" id="UP000283832">
    <property type="component" value="Unassembled WGS sequence"/>
</dbReference>
<comment type="caution">
    <text evidence="1">The sequence shown here is derived from an EMBL/GenBank/DDBJ whole genome shotgun (WGS) entry which is preliminary data.</text>
</comment>
<reference evidence="1 2" key="1">
    <citation type="submission" date="2018-08" db="EMBL/GenBank/DDBJ databases">
        <title>Jishengella sp. nov., isolated from a root of Azadirachta indica A. Juss. var. siamensis Valenton.</title>
        <authorList>
            <person name="Kuncharoen N."/>
            <person name="Tanasupawat S."/>
            <person name="Kudo T."/>
            <person name="Ohkuma M."/>
        </authorList>
    </citation>
    <scope>NUCLEOTIDE SEQUENCE [LARGE SCALE GENOMIC DNA]</scope>
    <source>
        <strain evidence="1 2">AZ1-13</strain>
    </source>
</reference>
<evidence type="ECO:0000313" key="2">
    <source>
        <dbReference type="Proteomes" id="UP000283832"/>
    </source>
</evidence>
<sequence length="216" mass="22759">MGRHGARLRWVVALVAATVAVLATVDRLREQERDWERSEAAVAVTAEALLPAPGQVADLTAAHGWRDGAAVTGEPGNQSVLLRLSWSGPGQQGSYQVILLDTRTDPARVIRPHSGWDAAGSTGFNWAGAYEVLAQRYDWLAGTAARPWSSDSLTAPDNLGAVGTRATAAGSLVALFRMGVGAEPLTDPSHLVVAFCRVGADGEIRWAKRVPVTTGG</sequence>
<proteinExistence type="predicted"/>
<name>A0A418MS79_9ACTN</name>